<feature type="region of interest" description="Disordered" evidence="4">
    <location>
        <begin position="64"/>
        <end position="86"/>
    </location>
</feature>
<keyword evidence="3" id="KW-0539">Nucleus</keyword>
<reference evidence="5 6" key="1">
    <citation type="submission" date="2019-12" db="EMBL/GenBank/DDBJ databases">
        <authorList>
            <person name="Alioto T."/>
            <person name="Alioto T."/>
            <person name="Gomez Garrido J."/>
        </authorList>
    </citation>
    <scope>NUCLEOTIDE SEQUENCE [LARGE SCALE GENOMIC DNA]</scope>
</reference>
<keyword evidence="2" id="KW-0597">Phosphoprotein</keyword>
<dbReference type="AlphaFoldDB" id="A0A8S0U3R6"/>
<dbReference type="PANTHER" id="PTHR14150">
    <property type="entry name" value="U3 SMALL NUCLEOLAR RNA-ASSOCIATED PROTEIN 14"/>
    <property type="match status" value="1"/>
</dbReference>
<keyword evidence="5" id="KW-0413">Isomerase</keyword>
<organism evidence="5 6">
    <name type="scientific">Olea europaea subsp. europaea</name>
    <dbReference type="NCBI Taxonomy" id="158383"/>
    <lineage>
        <taxon>Eukaryota</taxon>
        <taxon>Viridiplantae</taxon>
        <taxon>Streptophyta</taxon>
        <taxon>Embryophyta</taxon>
        <taxon>Tracheophyta</taxon>
        <taxon>Spermatophyta</taxon>
        <taxon>Magnoliopsida</taxon>
        <taxon>eudicotyledons</taxon>
        <taxon>Gunneridae</taxon>
        <taxon>Pentapetalae</taxon>
        <taxon>asterids</taxon>
        <taxon>lamiids</taxon>
        <taxon>Lamiales</taxon>
        <taxon>Oleaceae</taxon>
        <taxon>Oleeae</taxon>
        <taxon>Olea</taxon>
    </lineage>
</organism>
<dbReference type="GO" id="GO:0006364">
    <property type="term" value="P:rRNA processing"/>
    <property type="evidence" value="ECO:0007669"/>
    <property type="project" value="InterPro"/>
</dbReference>
<evidence type="ECO:0000313" key="6">
    <source>
        <dbReference type="Proteomes" id="UP000594638"/>
    </source>
</evidence>
<dbReference type="PANTHER" id="PTHR14150:SF12">
    <property type="entry name" value="U3 SMALL NUCLEOLAR RNA-ASSOCIATED PROTEIN 14 HOMOLOG A"/>
    <property type="match status" value="1"/>
</dbReference>
<comment type="caution">
    <text evidence="5">The sequence shown here is derived from an EMBL/GenBank/DDBJ whole genome shotgun (WGS) entry which is preliminary data.</text>
</comment>
<sequence>MKQEFERAELVHYNPSCFMQERITKHKNNSKWVKRILKRGLDVQDEGTRAAIAEQLRQHATLTRKMKSMKVRSSSDKSTDNDDIEEISYGSDQDIASKLFMTAKEKTLEVLEGDEEVPKSGVLFLPFMICYVHFSFQK</sequence>
<dbReference type="Proteomes" id="UP000594638">
    <property type="component" value="Unassembled WGS sequence"/>
</dbReference>
<dbReference type="GO" id="GO:0016853">
    <property type="term" value="F:isomerase activity"/>
    <property type="evidence" value="ECO:0007669"/>
    <property type="project" value="UniProtKB-KW"/>
</dbReference>
<dbReference type="InterPro" id="IPR006709">
    <property type="entry name" value="SSU_processome_Utp14"/>
</dbReference>
<evidence type="ECO:0000313" key="5">
    <source>
        <dbReference type="EMBL" id="CAA3010808.1"/>
    </source>
</evidence>
<accession>A0A8S0U3R6</accession>
<dbReference type="Pfam" id="PF04615">
    <property type="entry name" value="Utp14"/>
    <property type="match status" value="1"/>
</dbReference>
<dbReference type="OrthoDB" id="992747at2759"/>
<evidence type="ECO:0000256" key="3">
    <source>
        <dbReference type="ARBA" id="ARBA00023242"/>
    </source>
</evidence>
<comment type="subcellular location">
    <subcellularLocation>
        <location evidence="1">Nucleus</location>
        <location evidence="1">Nucleolus</location>
    </subcellularLocation>
</comment>
<proteinExistence type="predicted"/>
<dbReference type="GO" id="GO:0032040">
    <property type="term" value="C:small-subunit processome"/>
    <property type="evidence" value="ECO:0007669"/>
    <property type="project" value="InterPro"/>
</dbReference>
<protein>
    <submittedName>
        <fullName evidence="5">15-cis-zeta-carotene isomerase, chloroplastic</fullName>
    </submittedName>
</protein>
<gene>
    <name evidence="5" type="ORF">OLEA9_A079599</name>
</gene>
<name>A0A8S0U3R6_OLEEU</name>
<evidence type="ECO:0000256" key="4">
    <source>
        <dbReference type="SAM" id="MobiDB-lite"/>
    </source>
</evidence>
<evidence type="ECO:0000256" key="2">
    <source>
        <dbReference type="ARBA" id="ARBA00022553"/>
    </source>
</evidence>
<keyword evidence="6" id="KW-1185">Reference proteome</keyword>
<evidence type="ECO:0000256" key="1">
    <source>
        <dbReference type="ARBA" id="ARBA00004604"/>
    </source>
</evidence>
<dbReference type="Gramene" id="OE9A079599T1">
    <property type="protein sequence ID" value="OE9A079599C1"/>
    <property type="gene ID" value="OE9A079599"/>
</dbReference>
<dbReference type="EMBL" id="CACTIH010007352">
    <property type="protein sequence ID" value="CAA3010808.1"/>
    <property type="molecule type" value="Genomic_DNA"/>
</dbReference>